<organism evidence="1 2">
    <name type="scientific">Azospirillum argentinense</name>
    <dbReference type="NCBI Taxonomy" id="2970906"/>
    <lineage>
        <taxon>Bacteria</taxon>
        <taxon>Pseudomonadati</taxon>
        <taxon>Pseudomonadota</taxon>
        <taxon>Alphaproteobacteria</taxon>
        <taxon>Rhodospirillales</taxon>
        <taxon>Azospirillaceae</taxon>
        <taxon>Azospirillum</taxon>
    </lineage>
</organism>
<reference evidence="1 2" key="1">
    <citation type="journal article" date="2014" name="Genome Announc.">
        <title>Complete Genome Sequence of the Model Rhizosphere Strain Azospirillum brasilense Az39, Successfully Applied in Agriculture.</title>
        <authorList>
            <person name="Rivera D."/>
            <person name="Revale S."/>
            <person name="Molina R."/>
            <person name="Gualpa J."/>
            <person name="Puente M."/>
            <person name="Maroniche G."/>
            <person name="Paris G."/>
            <person name="Baker D."/>
            <person name="Clavijo B."/>
            <person name="McLay K."/>
            <person name="Spaepen S."/>
            <person name="Perticari A."/>
            <person name="Vazquez M."/>
            <person name="Wisniewski-Dye F."/>
            <person name="Watkins C."/>
            <person name="Martinez-Abarca F."/>
            <person name="Vanderleyden J."/>
            <person name="Cassan F."/>
        </authorList>
    </citation>
    <scope>NUCLEOTIDE SEQUENCE [LARGE SCALE GENOMIC DNA]</scope>
    <source>
        <strain evidence="1 2">Az39</strain>
        <plasmid evidence="1">AbAZ39_p1</plasmid>
    </source>
</reference>
<dbReference type="EMBL" id="CP007794">
    <property type="protein sequence ID" value="AIB14388.1"/>
    <property type="molecule type" value="Genomic_DNA"/>
</dbReference>
<dbReference type="Proteomes" id="UP000027186">
    <property type="component" value="Plasmid AbAZ39_p1"/>
</dbReference>
<dbReference type="KEGG" id="abq:ABAZ39_20955"/>
<evidence type="ECO:0000313" key="2">
    <source>
        <dbReference type="Proteomes" id="UP000027186"/>
    </source>
</evidence>
<dbReference type="AlphaFoldDB" id="A0A060DTA6"/>
<sequence>MAPPMVTVTVLPASAVPVRVGVALSVSVAEVTAGALGAVVSMVSDWVPAEEVLPAASVAVAETAFVPLALRLSEPAVGVAVARLTLQAPVPEAVVV</sequence>
<evidence type="ECO:0000313" key="1">
    <source>
        <dbReference type="EMBL" id="AIB14388.1"/>
    </source>
</evidence>
<protein>
    <submittedName>
        <fullName evidence="1">Uncharacterized protein</fullName>
    </submittedName>
</protein>
<geneLocation type="plasmid" evidence="1 2">
    <name>AbAZ39_p1</name>
</geneLocation>
<keyword evidence="1" id="KW-0614">Plasmid</keyword>
<name>A0A060DTA6_9PROT</name>
<proteinExistence type="predicted"/>
<gene>
    <name evidence="1" type="ORF">ABAZ39_20955</name>
</gene>
<accession>A0A060DTA6</accession>